<dbReference type="Proteomes" id="UP000319432">
    <property type="component" value="Chromosome"/>
</dbReference>
<evidence type="ECO:0000256" key="1">
    <source>
        <dbReference type="SAM" id="Phobius"/>
    </source>
</evidence>
<keyword evidence="3" id="KW-1185">Reference proteome</keyword>
<evidence type="ECO:0000313" key="2">
    <source>
        <dbReference type="EMBL" id="QDX92006.1"/>
    </source>
</evidence>
<keyword evidence="1" id="KW-0472">Membrane</keyword>
<name>A0A518V4U1_BRELA</name>
<evidence type="ECO:0000313" key="3">
    <source>
        <dbReference type="Proteomes" id="UP000319432"/>
    </source>
</evidence>
<sequence>MNDIVHYAKRFWKEEDAVTIVEMVIIVAVILIFLIPTLVELRTTEDQKLKELQEKISK</sequence>
<organism evidence="2 3">
    <name type="scientific">Brevibacillus laterosporus</name>
    <name type="common">Bacillus laterosporus</name>
    <dbReference type="NCBI Taxonomy" id="1465"/>
    <lineage>
        <taxon>Bacteria</taxon>
        <taxon>Bacillati</taxon>
        <taxon>Bacillota</taxon>
        <taxon>Bacilli</taxon>
        <taxon>Bacillales</taxon>
        <taxon>Paenibacillaceae</taxon>
        <taxon>Brevibacillus</taxon>
    </lineage>
</organism>
<keyword evidence="1" id="KW-0812">Transmembrane</keyword>
<reference evidence="2 3" key="1">
    <citation type="submission" date="2018-11" db="EMBL/GenBank/DDBJ databases">
        <title>Phylogenetic determinants of toxin gene distribution in genomes of Brevibacillus laterosporus.</title>
        <authorList>
            <person name="Glare T.R."/>
            <person name="Durrant A."/>
            <person name="Berry C."/>
            <person name="Palma L."/>
            <person name="Ormskirk M."/>
            <person name="Cox M.O."/>
        </authorList>
    </citation>
    <scope>NUCLEOTIDE SEQUENCE [LARGE SCALE GENOMIC DNA]</scope>
    <source>
        <strain evidence="2 3">1821L</strain>
    </source>
</reference>
<dbReference type="AlphaFoldDB" id="A0A518V4U1"/>
<dbReference type="EMBL" id="CP033464">
    <property type="protein sequence ID" value="QDX92006.1"/>
    <property type="molecule type" value="Genomic_DNA"/>
</dbReference>
<keyword evidence="1" id="KW-1133">Transmembrane helix</keyword>
<gene>
    <name evidence="2" type="ORF">EEL30_06275</name>
</gene>
<proteinExistence type="predicted"/>
<accession>A0A518V4U1</accession>
<protein>
    <submittedName>
        <fullName evidence="2">Pilus assembly protein</fullName>
    </submittedName>
</protein>
<feature type="transmembrane region" description="Helical" evidence="1">
    <location>
        <begin position="20"/>
        <end position="39"/>
    </location>
</feature>